<dbReference type="STRING" id="104452.A0A0L7LMV5"/>
<reference evidence="1 2" key="1">
    <citation type="journal article" date="2015" name="Genome Biol. Evol.">
        <title>The genome of winter moth (Operophtera brumata) provides a genomic perspective on sexual dimorphism and phenology.</title>
        <authorList>
            <person name="Derks M.F."/>
            <person name="Smit S."/>
            <person name="Salis L."/>
            <person name="Schijlen E."/>
            <person name="Bossers A."/>
            <person name="Mateman C."/>
            <person name="Pijl A.S."/>
            <person name="de Ridder D."/>
            <person name="Groenen M.A."/>
            <person name="Visser M.E."/>
            <person name="Megens H.J."/>
        </authorList>
    </citation>
    <scope>NUCLEOTIDE SEQUENCE [LARGE SCALE GENOMIC DNA]</scope>
    <source>
        <strain evidence="1">WM2013NL</strain>
        <tissue evidence="1">Head and thorax</tissue>
    </source>
</reference>
<name>A0A0L7LMV5_OPEBR</name>
<dbReference type="AlphaFoldDB" id="A0A0L7LMV5"/>
<accession>A0A0L7LMV5</accession>
<gene>
    <name evidence="1" type="ORF">OBRU01_03815</name>
</gene>
<dbReference type="Proteomes" id="UP000037510">
    <property type="component" value="Unassembled WGS sequence"/>
</dbReference>
<organism evidence="1 2">
    <name type="scientific">Operophtera brumata</name>
    <name type="common">Winter moth</name>
    <name type="synonym">Phalaena brumata</name>
    <dbReference type="NCBI Taxonomy" id="104452"/>
    <lineage>
        <taxon>Eukaryota</taxon>
        <taxon>Metazoa</taxon>
        <taxon>Ecdysozoa</taxon>
        <taxon>Arthropoda</taxon>
        <taxon>Hexapoda</taxon>
        <taxon>Insecta</taxon>
        <taxon>Pterygota</taxon>
        <taxon>Neoptera</taxon>
        <taxon>Endopterygota</taxon>
        <taxon>Lepidoptera</taxon>
        <taxon>Glossata</taxon>
        <taxon>Ditrysia</taxon>
        <taxon>Geometroidea</taxon>
        <taxon>Geometridae</taxon>
        <taxon>Larentiinae</taxon>
        <taxon>Operophtera</taxon>
    </lineage>
</organism>
<dbReference type="InterPro" id="IPR032675">
    <property type="entry name" value="LRR_dom_sf"/>
</dbReference>
<dbReference type="Gene3D" id="3.80.10.10">
    <property type="entry name" value="Ribonuclease Inhibitor"/>
    <property type="match status" value="1"/>
</dbReference>
<protein>
    <submittedName>
        <fullName evidence="1">Protein singed wings 2</fullName>
    </submittedName>
</protein>
<evidence type="ECO:0000313" key="1">
    <source>
        <dbReference type="EMBL" id="KOB76760.1"/>
    </source>
</evidence>
<dbReference type="SUPFAM" id="SSF52058">
    <property type="entry name" value="L domain-like"/>
    <property type="match status" value="1"/>
</dbReference>
<keyword evidence="2" id="KW-1185">Reference proteome</keyword>
<comment type="caution">
    <text evidence="1">The sequence shown here is derived from an EMBL/GenBank/DDBJ whole genome shotgun (WGS) entry which is preliminary data.</text>
</comment>
<evidence type="ECO:0000313" key="2">
    <source>
        <dbReference type="Proteomes" id="UP000037510"/>
    </source>
</evidence>
<proteinExistence type="predicted"/>
<dbReference type="EMBL" id="JTDY01000535">
    <property type="protein sequence ID" value="KOB76760.1"/>
    <property type="molecule type" value="Genomic_DNA"/>
</dbReference>
<sequence>MTHVVSDSNGAVIPLITINSIRSIVHNPLYKKLADLYLDNNTISAVKELEGTEWFTSFRIPVYAFDKALQVNNNIMHVFLGHNPWRCDCHFIPRFQGLLRKYKRISTMPLGVVCSSGKEMPISVINIVNL</sequence>
<feature type="non-terminal residue" evidence="1">
    <location>
        <position position="130"/>
    </location>
</feature>